<proteinExistence type="predicted"/>
<feature type="region of interest" description="Disordered" evidence="1">
    <location>
        <begin position="402"/>
        <end position="433"/>
    </location>
</feature>
<name>A0A699IC80_TANCI</name>
<protein>
    <recommendedName>
        <fullName evidence="3">Xylulose kinase-1</fullName>
    </recommendedName>
</protein>
<feature type="region of interest" description="Disordered" evidence="1">
    <location>
        <begin position="179"/>
        <end position="211"/>
    </location>
</feature>
<comment type="caution">
    <text evidence="2">The sequence shown here is derived from an EMBL/GenBank/DDBJ whole genome shotgun (WGS) entry which is preliminary data.</text>
</comment>
<gene>
    <name evidence="2" type="ORF">Tci_517677</name>
</gene>
<accession>A0A699IC80</accession>
<organism evidence="2">
    <name type="scientific">Tanacetum cinerariifolium</name>
    <name type="common">Dalmatian daisy</name>
    <name type="synonym">Chrysanthemum cinerariifolium</name>
    <dbReference type="NCBI Taxonomy" id="118510"/>
    <lineage>
        <taxon>Eukaryota</taxon>
        <taxon>Viridiplantae</taxon>
        <taxon>Streptophyta</taxon>
        <taxon>Embryophyta</taxon>
        <taxon>Tracheophyta</taxon>
        <taxon>Spermatophyta</taxon>
        <taxon>Magnoliopsida</taxon>
        <taxon>eudicotyledons</taxon>
        <taxon>Gunneridae</taxon>
        <taxon>Pentapetalae</taxon>
        <taxon>asterids</taxon>
        <taxon>campanulids</taxon>
        <taxon>Asterales</taxon>
        <taxon>Asteraceae</taxon>
        <taxon>Asteroideae</taxon>
        <taxon>Anthemideae</taxon>
        <taxon>Anthemidinae</taxon>
        <taxon>Tanacetum</taxon>
    </lineage>
</organism>
<feature type="compositionally biased region" description="Basic and acidic residues" evidence="1">
    <location>
        <begin position="402"/>
        <end position="429"/>
    </location>
</feature>
<sequence length="480" mass="54650">MDFLNTIHIKYALTKNPIIYVSPIQQFWQTAAANTLDTRQVQVTTTIDGKVKLISEASIRRHLKLEDSDGISTSPNTEIFEQLALIGNIATAIIFLATDRTFNFSKMIFEGMGPILQGEGSTIPVESHHTPSGAPTTSQPPLSSPSRIPTGQETKVPLPSFPTYTYVANEAAFTGKEFREDCQDKQSKKKSKVSCSDDEEEFKDPSKQGRNAAKVHTYTKRRKAVNTGSDDIRTASRIVITAKESVSIAGASMPVSTVGMIDKGKGIMEEFKSVQTKIKRQQERERLGLEAAVRLQKQFDEEERQRIARVHEAAQTFIEKEWENIRARVEADEELTQRLQAKERGKYNEVYQAKILVDLINQRKKYFATKRAEERRKKLMTQAQQRTINDFVLMESEEDKAVPKLAEARSSKRDAEEELKHEGSKKQKTSEASSDNLVMLWSLVKERFNSTEPTNDKERVLWVELKRLFEPDTEDELWEL</sequence>
<dbReference type="AlphaFoldDB" id="A0A699IC80"/>
<reference evidence="2" key="1">
    <citation type="journal article" date="2019" name="Sci. Rep.">
        <title>Draft genome of Tanacetum cinerariifolium, the natural source of mosquito coil.</title>
        <authorList>
            <person name="Yamashiro T."/>
            <person name="Shiraishi A."/>
            <person name="Satake H."/>
            <person name="Nakayama K."/>
        </authorList>
    </citation>
    <scope>NUCLEOTIDE SEQUENCE</scope>
</reference>
<evidence type="ECO:0000313" key="2">
    <source>
        <dbReference type="EMBL" id="GEZ45704.1"/>
    </source>
</evidence>
<feature type="region of interest" description="Disordered" evidence="1">
    <location>
        <begin position="119"/>
        <end position="159"/>
    </location>
</feature>
<evidence type="ECO:0000256" key="1">
    <source>
        <dbReference type="SAM" id="MobiDB-lite"/>
    </source>
</evidence>
<dbReference type="EMBL" id="BKCJ010281168">
    <property type="protein sequence ID" value="GEZ45704.1"/>
    <property type="molecule type" value="Genomic_DNA"/>
</dbReference>
<feature type="compositionally biased region" description="Low complexity" evidence="1">
    <location>
        <begin position="135"/>
        <end position="146"/>
    </location>
</feature>
<evidence type="ECO:0008006" key="3">
    <source>
        <dbReference type="Google" id="ProtNLM"/>
    </source>
</evidence>